<dbReference type="PROSITE" id="PS00380">
    <property type="entry name" value="RHODANESE_1"/>
    <property type="match status" value="1"/>
</dbReference>
<reference evidence="4" key="1">
    <citation type="submission" date="2018-08" db="EMBL/GenBank/DDBJ databases">
        <authorList>
            <person name="Jin W."/>
            <person name="Wang H."/>
            <person name="Yang Y."/>
            <person name="Li M."/>
            <person name="Liu J."/>
        </authorList>
    </citation>
    <scope>NUCLEOTIDE SEQUENCE</scope>
    <source>
        <strain evidence="4">AESS21</strain>
    </source>
</reference>
<dbReference type="InterPro" id="IPR001763">
    <property type="entry name" value="Rhodanese-like_dom"/>
</dbReference>
<accession>A0A944GRU4</accession>
<dbReference type="Proteomes" id="UP000615687">
    <property type="component" value="Unassembled WGS sequence"/>
</dbReference>
<comment type="caution">
    <text evidence="4">The sequence shown here is derived from an EMBL/GenBank/DDBJ whole genome shotgun (WGS) entry which is preliminary data.</text>
</comment>
<reference evidence="3 5" key="2">
    <citation type="submission" date="2020-09" db="EMBL/GenBank/DDBJ databases">
        <title>The genome sequence of type strain Labrenzia polysiphoniae KACC 19711.</title>
        <authorList>
            <person name="Liu Y."/>
        </authorList>
    </citation>
    <scope>NUCLEOTIDE SEQUENCE [LARGE SCALE GENOMIC DNA]</scope>
    <source>
        <strain evidence="3 5">KACC 19711</strain>
    </source>
</reference>
<evidence type="ECO:0000313" key="6">
    <source>
        <dbReference type="Proteomes" id="UP000705379"/>
    </source>
</evidence>
<feature type="domain" description="Rhodanese" evidence="2">
    <location>
        <begin position="159"/>
        <end position="279"/>
    </location>
</feature>
<dbReference type="PROSITE" id="PS50206">
    <property type="entry name" value="RHODANESE_3"/>
    <property type="match status" value="2"/>
</dbReference>
<dbReference type="GO" id="GO:0004792">
    <property type="term" value="F:thiosulfate-cyanide sulfurtransferase activity"/>
    <property type="evidence" value="ECO:0007669"/>
    <property type="project" value="InterPro"/>
</dbReference>
<dbReference type="PANTHER" id="PTHR43855:SF1">
    <property type="entry name" value="THIOSULFATE SULFURTRANSFERASE"/>
    <property type="match status" value="1"/>
</dbReference>
<dbReference type="InterPro" id="IPR051126">
    <property type="entry name" value="Thiosulfate_sulfurtransferase"/>
</dbReference>
<dbReference type="Gene3D" id="3.40.250.10">
    <property type="entry name" value="Rhodanese-like domain"/>
    <property type="match status" value="2"/>
</dbReference>
<dbReference type="EMBL" id="JACYXJ010000002">
    <property type="protein sequence ID" value="MBD8875845.1"/>
    <property type="molecule type" value="Genomic_DNA"/>
</dbReference>
<reference evidence="4" key="3">
    <citation type="journal article" date="2021" name="Microorganisms">
        <title>Bacterial Dimethylsulfoniopropionate Biosynthesis in the East China Sea.</title>
        <authorList>
            <person name="Liu J."/>
            <person name="Zhang Y."/>
            <person name="Liu J."/>
            <person name="Zhong H."/>
            <person name="Williams B.T."/>
            <person name="Zheng Y."/>
            <person name="Curson A.R.J."/>
            <person name="Sun C."/>
            <person name="Sun H."/>
            <person name="Song D."/>
            <person name="Wagner Mackenzie B."/>
            <person name="Bermejo Martinez A."/>
            <person name="Todd J.D."/>
            <person name="Zhang X.H."/>
        </authorList>
    </citation>
    <scope>NUCLEOTIDE SEQUENCE</scope>
    <source>
        <strain evidence="4">AESS21</strain>
    </source>
</reference>
<proteinExistence type="predicted"/>
<dbReference type="AlphaFoldDB" id="A0A944GRU4"/>
<dbReference type="RefSeq" id="WP_192108261.1">
    <property type="nucleotide sequence ID" value="NZ_JACYXJ010000002.1"/>
</dbReference>
<dbReference type="Proteomes" id="UP000705379">
    <property type="component" value="Unassembled WGS sequence"/>
</dbReference>
<dbReference type="SMART" id="SM00450">
    <property type="entry name" value="RHOD"/>
    <property type="match status" value="2"/>
</dbReference>
<name>A0A944GRU4_9HYPH</name>
<dbReference type="InterPro" id="IPR001307">
    <property type="entry name" value="Thiosulphate_STrfase_CS"/>
</dbReference>
<protein>
    <submittedName>
        <fullName evidence="4">Sulfurtransferase</fullName>
    </submittedName>
</protein>
<evidence type="ECO:0000313" key="5">
    <source>
        <dbReference type="Proteomes" id="UP000615687"/>
    </source>
</evidence>
<keyword evidence="5" id="KW-1185">Reference proteome</keyword>
<gene>
    <name evidence="4" type="ORF">DYI23_04820</name>
    <name evidence="3" type="ORF">IG617_06070</name>
</gene>
<dbReference type="Pfam" id="PF00581">
    <property type="entry name" value="Rhodanese"/>
    <property type="match status" value="2"/>
</dbReference>
<dbReference type="EMBL" id="QTKU01000001">
    <property type="protein sequence ID" value="MBS8259537.1"/>
    <property type="molecule type" value="Genomic_DNA"/>
</dbReference>
<dbReference type="SUPFAM" id="SSF52821">
    <property type="entry name" value="Rhodanese/Cell cycle control phosphatase"/>
    <property type="match status" value="2"/>
</dbReference>
<evidence type="ECO:0000313" key="4">
    <source>
        <dbReference type="EMBL" id="MBS8259537.1"/>
    </source>
</evidence>
<dbReference type="InterPro" id="IPR036873">
    <property type="entry name" value="Rhodanese-like_dom_sf"/>
</dbReference>
<evidence type="ECO:0000313" key="3">
    <source>
        <dbReference type="EMBL" id="MBD8875845.1"/>
    </source>
</evidence>
<dbReference type="CDD" id="cd01449">
    <property type="entry name" value="TST_Repeat_2"/>
    <property type="match status" value="1"/>
</dbReference>
<sequence length="284" mass="30622">MTDGTLISPEGLESLCASEPCVVIDTRAPEAYAAGHIPGAVNLHDIFTYLATSSPEGIAELRGKFAEEFGSVGLSGAETAVIYEQSMASGFGQSCRGYFLLQYLGYPKIKVLHGGYEAWTAAGLTASTDAVAPEPKAFPVSDAGADLMMNVSDMMSAVDSEEVVKLDVRDIDEWIAESSSPYGKDFCPRKGRIPGAKWIEWYRMMKPTASGPMIKSKEEVLAECATVGITPETPVALYCFKGARASNTYLALKEAGVKDVKIYFGSWNEWSRDPALPIEEGLPF</sequence>
<dbReference type="PANTHER" id="PTHR43855">
    <property type="entry name" value="THIOSULFATE SULFURTRANSFERASE"/>
    <property type="match status" value="1"/>
</dbReference>
<evidence type="ECO:0000259" key="2">
    <source>
        <dbReference type="PROSITE" id="PS50206"/>
    </source>
</evidence>
<organism evidence="4 6">
    <name type="scientific">Roseibium polysiphoniae</name>
    <dbReference type="NCBI Taxonomy" id="2571221"/>
    <lineage>
        <taxon>Bacteria</taxon>
        <taxon>Pseudomonadati</taxon>
        <taxon>Pseudomonadota</taxon>
        <taxon>Alphaproteobacteria</taxon>
        <taxon>Hyphomicrobiales</taxon>
        <taxon>Stappiaceae</taxon>
        <taxon>Roseibium</taxon>
    </lineage>
</organism>
<evidence type="ECO:0000256" key="1">
    <source>
        <dbReference type="ARBA" id="ARBA00022737"/>
    </source>
</evidence>
<keyword evidence="1" id="KW-0677">Repeat</keyword>
<feature type="domain" description="Rhodanese" evidence="2">
    <location>
        <begin position="17"/>
        <end position="128"/>
    </location>
</feature>